<proteinExistence type="predicted"/>
<gene>
    <name evidence="3" type="ORF">Mpt1_c13770</name>
</gene>
<dbReference type="EMBL" id="CP010070">
    <property type="protein sequence ID" value="AIZ57238.1"/>
    <property type="molecule type" value="Genomic_DNA"/>
</dbReference>
<dbReference type="KEGG" id="mear:Mpt1_c13770"/>
<keyword evidence="4" id="KW-1185">Reference proteome</keyword>
<evidence type="ECO:0000256" key="1">
    <source>
        <dbReference type="SAM" id="Phobius"/>
    </source>
</evidence>
<dbReference type="Proteomes" id="UP000030787">
    <property type="component" value="Chromosome"/>
</dbReference>
<dbReference type="GeneID" id="24819036"/>
<dbReference type="Gene3D" id="2.60.40.10">
    <property type="entry name" value="Immunoglobulins"/>
    <property type="match status" value="1"/>
</dbReference>
<feature type="domain" description="CARDB" evidence="2">
    <location>
        <begin position="140"/>
        <end position="217"/>
    </location>
</feature>
<dbReference type="Pfam" id="PF07705">
    <property type="entry name" value="CARDB"/>
    <property type="match status" value="1"/>
</dbReference>
<dbReference type="InterPro" id="IPR011635">
    <property type="entry name" value="CARDB"/>
</dbReference>
<keyword evidence="1" id="KW-1133">Transmembrane helix</keyword>
<dbReference type="RefSeq" id="WP_148305859.1">
    <property type="nucleotide sequence ID" value="NZ_CP010070.1"/>
</dbReference>
<dbReference type="InterPro" id="IPR013783">
    <property type="entry name" value="Ig-like_fold"/>
</dbReference>
<accession>A0A0A7LE28</accession>
<keyword evidence="1" id="KW-0812">Transmembrane</keyword>
<sequence length="274" mass="29203">MARDEEGGVRTQKIIAAIAVLVMIFVAGAVLVEESSNVDASTSYIHGDTNVVAVKGSLTHQIMFFEPEATTISINYTAVLNDSRGNAQPNAVSPSSGSLTNGVESTLTITAPATAGKYTLVVTFKVAIDGAAAENTERTQTISVVNPIVLSAPARNNGNVDFTDFAVYFKLDGKLLEESKTLVSATAGSTTTVTYNLVVDNLSSGRHDYELVAGTENIGGQASFVGGHDTFYVGHSDYGLFNILLFILLIVLLIVVIYLYRKPVKNYGKPKSRR</sequence>
<dbReference type="AlphaFoldDB" id="A0A0A7LE28"/>
<evidence type="ECO:0000313" key="4">
    <source>
        <dbReference type="Proteomes" id="UP000030787"/>
    </source>
</evidence>
<protein>
    <recommendedName>
        <fullName evidence="2">CARDB domain-containing protein</fullName>
    </recommendedName>
</protein>
<feature type="transmembrane region" description="Helical" evidence="1">
    <location>
        <begin position="238"/>
        <end position="260"/>
    </location>
</feature>
<feature type="transmembrane region" description="Helical" evidence="1">
    <location>
        <begin position="12"/>
        <end position="32"/>
    </location>
</feature>
<name>A0A0A7LE28_9ARCH</name>
<keyword evidence="1" id="KW-0472">Membrane</keyword>
<organism evidence="3 4">
    <name type="scientific">Candidatus Methanoplasma termitum</name>
    <dbReference type="NCBI Taxonomy" id="1577791"/>
    <lineage>
        <taxon>Archaea</taxon>
        <taxon>Methanobacteriati</taxon>
        <taxon>Thermoplasmatota</taxon>
        <taxon>Thermoplasmata</taxon>
        <taxon>Methanomassiliicoccales</taxon>
        <taxon>Methanomassiliicoccaceae</taxon>
        <taxon>Candidatus Methanoplasma</taxon>
    </lineage>
</organism>
<dbReference type="STRING" id="1577791.Mpt1_c13770"/>
<reference evidence="3 4" key="1">
    <citation type="journal article" date="2014" name="Appl. Environ. Microbiol.">
        <title>Comparative Genome Analysis of 'Candidatus Methanoplasma termitum' Indicates a New Mode of Energy Metabolism in the Seventh Order of Methanogens.</title>
        <authorList>
            <person name="Lang K."/>
            <person name="Schuldes J."/>
            <person name="Klingl A."/>
            <person name="Poehlein A."/>
            <person name="Daniel R."/>
            <person name="Brune A."/>
        </authorList>
    </citation>
    <scope>NUCLEOTIDE SEQUENCE [LARGE SCALE GENOMIC DNA]</scope>
    <source>
        <strain evidence="4">Mpt1</strain>
    </source>
</reference>
<evidence type="ECO:0000313" key="3">
    <source>
        <dbReference type="EMBL" id="AIZ57238.1"/>
    </source>
</evidence>
<dbReference type="HOGENOM" id="CLU_1072001_0_0_2"/>
<evidence type="ECO:0000259" key="2">
    <source>
        <dbReference type="Pfam" id="PF07705"/>
    </source>
</evidence>